<dbReference type="RefSeq" id="WP_220298995.1">
    <property type="nucleotide sequence ID" value="NZ_JAEUAW010000001.1"/>
</dbReference>
<comment type="caution">
    <text evidence="1">The sequence shown here is derived from an EMBL/GenBank/DDBJ whole genome shotgun (WGS) entry which is preliminary data.</text>
</comment>
<dbReference type="Proteomes" id="UP001196843">
    <property type="component" value="Unassembled WGS sequence"/>
</dbReference>
<reference evidence="1 2" key="1">
    <citation type="journal article" date="2021" name="MBio">
        <title>Poor Competitiveness of Bradyrhizobium in Pigeon Pea Root Colonization in Indian Soils.</title>
        <authorList>
            <person name="Chalasani D."/>
            <person name="Basu A."/>
            <person name="Pullabhotla S.V.S.R.N."/>
            <person name="Jorrin B."/>
            <person name="Neal A.L."/>
            <person name="Poole P.S."/>
            <person name="Podile A.R."/>
            <person name="Tkacz A."/>
        </authorList>
    </citation>
    <scope>NUCLEOTIDE SEQUENCE [LARGE SCALE GENOMIC DNA]</scope>
    <source>
        <strain evidence="1 2">HU14</strain>
    </source>
</reference>
<gene>
    <name evidence="1" type="ORF">JNB62_00910</name>
</gene>
<dbReference type="EMBL" id="JAEUAW010000001">
    <property type="protein sequence ID" value="MBW9092237.1"/>
    <property type="molecule type" value="Genomic_DNA"/>
</dbReference>
<evidence type="ECO:0000313" key="2">
    <source>
        <dbReference type="Proteomes" id="UP001196843"/>
    </source>
</evidence>
<keyword evidence="2" id="KW-1185">Reference proteome</keyword>
<dbReference type="InterPro" id="IPR012349">
    <property type="entry name" value="Split_barrel_FMN-bd"/>
</dbReference>
<evidence type="ECO:0000313" key="1">
    <source>
        <dbReference type="EMBL" id="MBW9092237.1"/>
    </source>
</evidence>
<name>A0ABS7HH38_9MICO</name>
<dbReference type="Gene3D" id="2.30.110.10">
    <property type="entry name" value="Electron Transport, Fmn-binding Protein, Chain A"/>
    <property type="match status" value="1"/>
</dbReference>
<accession>A0ABS7HH38</accession>
<organism evidence="1 2">
    <name type="scientific">Microbacterium jejuense</name>
    <dbReference type="NCBI Taxonomy" id="1263637"/>
    <lineage>
        <taxon>Bacteria</taxon>
        <taxon>Bacillati</taxon>
        <taxon>Actinomycetota</taxon>
        <taxon>Actinomycetes</taxon>
        <taxon>Micrococcales</taxon>
        <taxon>Microbacteriaceae</taxon>
        <taxon>Microbacterium</taxon>
    </lineage>
</organism>
<sequence>MHTRPGPLKRWWLDLIQRRLNPWTLDLARRGRGPFSLVRHVGRKSGRVFETPVILGEAAGGFVAELTYGPAVNWYRNIVAGEGWVLHRRQWYRIVAVEPLAADEGRRAFGRGPRAVLTILRRHEFRLLRVELLDGPPPEPDGTA</sequence>
<protein>
    <submittedName>
        <fullName evidence="1">Nitroreductase family deazaflavin-dependent oxidoreductase</fullName>
    </submittedName>
</protein>
<proteinExistence type="predicted"/>